<dbReference type="InterPro" id="IPR005247">
    <property type="entry name" value="YbhB_YbcL/LppC-like"/>
</dbReference>
<sequence length="188" mass="20430">MKTLNPSFIPMAVIMACAYSASAFSAEEPGAKVQMTLTSSAFSHQGSIPKQFTCDGSDVSPELAWSNTPADAKSLALIVDDPDAPTPITPVMTWVHWVLYNIPTSASKLFPNIGPENLPQGTLQGKNDWKKTGYKGPCPTFGTHRYFFKLYALDTALPDLDEPDKAALMKAMDGHILDHAELVGTYKH</sequence>
<evidence type="ECO:0000313" key="3">
    <source>
        <dbReference type="Proteomes" id="UP000005090"/>
    </source>
</evidence>
<accession>H8GND4</accession>
<keyword evidence="3" id="KW-1185">Reference proteome</keyword>
<reference evidence="2 3" key="1">
    <citation type="journal article" date="2013" name="Genome Announc.">
        <title>Genome Sequence of the Obligate Gammaproteobacterial Methanotroph Methylomicrobium album Strain BG8.</title>
        <authorList>
            <person name="Kits K.D."/>
            <person name="Kalyuzhnaya M.G."/>
            <person name="Klotz M.G."/>
            <person name="Jetten M.S."/>
            <person name="Op den Camp H.J."/>
            <person name="Vuilleumier S."/>
            <person name="Bringel F."/>
            <person name="Dispirito A.A."/>
            <person name="Murrell J.C."/>
            <person name="Bruce D."/>
            <person name="Cheng J.F."/>
            <person name="Copeland A."/>
            <person name="Goodwin L."/>
            <person name="Hauser L."/>
            <person name="Lajus A."/>
            <person name="Land M.L."/>
            <person name="Lapidus A."/>
            <person name="Lucas S."/>
            <person name="Medigue C."/>
            <person name="Pitluck S."/>
            <person name="Woyke T."/>
            <person name="Zeytun A."/>
            <person name="Stein L.Y."/>
        </authorList>
    </citation>
    <scope>NUCLEOTIDE SEQUENCE [LARGE SCALE GENOMIC DNA]</scope>
    <source>
        <strain evidence="2 3">BG8</strain>
    </source>
</reference>
<dbReference type="CDD" id="cd00865">
    <property type="entry name" value="PEBP_bact_arch"/>
    <property type="match status" value="1"/>
</dbReference>
<name>H8GND4_METAL</name>
<dbReference type="EMBL" id="CM001475">
    <property type="protein sequence ID" value="EIC28363.1"/>
    <property type="molecule type" value="Genomic_DNA"/>
</dbReference>
<evidence type="ECO:0000256" key="1">
    <source>
        <dbReference type="SAM" id="SignalP"/>
    </source>
</evidence>
<dbReference type="STRING" id="686340.Metal_0512"/>
<organism evidence="2 3">
    <name type="scientific">Methylomicrobium album BG8</name>
    <dbReference type="NCBI Taxonomy" id="686340"/>
    <lineage>
        <taxon>Bacteria</taxon>
        <taxon>Pseudomonadati</taxon>
        <taxon>Pseudomonadota</taxon>
        <taxon>Gammaproteobacteria</taxon>
        <taxon>Methylococcales</taxon>
        <taxon>Methylococcaceae</taxon>
        <taxon>Methylomicrobium</taxon>
    </lineage>
</organism>
<dbReference type="AlphaFoldDB" id="H8GND4"/>
<dbReference type="HOGENOM" id="CLU_083918_3_0_6"/>
<dbReference type="eggNOG" id="COG1881">
    <property type="taxonomic scope" value="Bacteria"/>
</dbReference>
<dbReference type="Gene3D" id="3.90.280.10">
    <property type="entry name" value="PEBP-like"/>
    <property type="match status" value="1"/>
</dbReference>
<dbReference type="SUPFAM" id="SSF49777">
    <property type="entry name" value="PEBP-like"/>
    <property type="match status" value="1"/>
</dbReference>
<protein>
    <submittedName>
        <fullName evidence="2">Raf kinase inhibitor-like protein, YbhB/YbcL family</fullName>
    </submittedName>
</protein>
<dbReference type="NCBIfam" id="TIGR00481">
    <property type="entry name" value="YbhB/YbcL family Raf kinase inhibitor-like protein"/>
    <property type="match status" value="1"/>
</dbReference>
<keyword evidence="1" id="KW-0732">Signal</keyword>
<feature type="chain" id="PRO_5003612074" evidence="1">
    <location>
        <begin position="26"/>
        <end position="188"/>
    </location>
</feature>
<gene>
    <name evidence="2" type="ORF">Metal_0512</name>
</gene>
<dbReference type="RefSeq" id="WP_005369331.1">
    <property type="nucleotide sequence ID" value="NZ_CM001475.1"/>
</dbReference>
<dbReference type="PROSITE" id="PS51257">
    <property type="entry name" value="PROKAR_LIPOPROTEIN"/>
    <property type="match status" value="1"/>
</dbReference>
<dbReference type="PANTHER" id="PTHR30289:SF1">
    <property type="entry name" value="PEBP (PHOSPHATIDYLETHANOLAMINE-BINDING PROTEIN) FAMILY PROTEIN"/>
    <property type="match status" value="1"/>
</dbReference>
<dbReference type="Proteomes" id="UP000005090">
    <property type="component" value="Chromosome"/>
</dbReference>
<dbReference type="Pfam" id="PF01161">
    <property type="entry name" value="PBP"/>
    <property type="match status" value="1"/>
</dbReference>
<feature type="signal peptide" evidence="1">
    <location>
        <begin position="1"/>
        <end position="25"/>
    </location>
</feature>
<proteinExistence type="predicted"/>
<dbReference type="InterPro" id="IPR036610">
    <property type="entry name" value="PEBP-like_sf"/>
</dbReference>
<dbReference type="PANTHER" id="PTHR30289">
    <property type="entry name" value="UNCHARACTERIZED PROTEIN YBCL-RELATED"/>
    <property type="match status" value="1"/>
</dbReference>
<evidence type="ECO:0000313" key="2">
    <source>
        <dbReference type="EMBL" id="EIC28363.1"/>
    </source>
</evidence>
<dbReference type="InterPro" id="IPR008914">
    <property type="entry name" value="PEBP"/>
</dbReference>